<dbReference type="InterPro" id="IPR015590">
    <property type="entry name" value="Aldehyde_DH_dom"/>
</dbReference>
<dbReference type="Proteomes" id="UP000178367">
    <property type="component" value="Unassembled WGS sequence"/>
</dbReference>
<dbReference type="NCBIfam" id="NF001221">
    <property type="entry name" value="PRK00197.1"/>
    <property type="match status" value="1"/>
</dbReference>
<comment type="catalytic activity">
    <reaction evidence="6 7">
        <text>L-glutamate 5-semialdehyde + phosphate + NADP(+) = L-glutamyl 5-phosphate + NADPH + H(+)</text>
        <dbReference type="Rhea" id="RHEA:19541"/>
        <dbReference type="ChEBI" id="CHEBI:15378"/>
        <dbReference type="ChEBI" id="CHEBI:43474"/>
        <dbReference type="ChEBI" id="CHEBI:57783"/>
        <dbReference type="ChEBI" id="CHEBI:58066"/>
        <dbReference type="ChEBI" id="CHEBI:58274"/>
        <dbReference type="ChEBI" id="CHEBI:58349"/>
        <dbReference type="EC" id="1.2.1.41"/>
    </reaction>
</comment>
<dbReference type="Pfam" id="PF00171">
    <property type="entry name" value="Aldedh"/>
    <property type="match status" value="2"/>
</dbReference>
<dbReference type="STRING" id="1797994.A2227_03965"/>
<proteinExistence type="inferred from homology"/>
<evidence type="ECO:0000256" key="6">
    <source>
        <dbReference type="ARBA" id="ARBA00049024"/>
    </source>
</evidence>
<dbReference type="GO" id="GO:0004350">
    <property type="term" value="F:glutamate-5-semialdehyde dehydrogenase activity"/>
    <property type="evidence" value="ECO:0007669"/>
    <property type="project" value="UniProtKB-UniRule"/>
</dbReference>
<dbReference type="InterPro" id="IPR000965">
    <property type="entry name" value="GPR_dom"/>
</dbReference>
<keyword evidence="5 7" id="KW-0560">Oxidoreductase</keyword>
<evidence type="ECO:0000256" key="7">
    <source>
        <dbReference type="HAMAP-Rule" id="MF_00412"/>
    </source>
</evidence>
<dbReference type="NCBIfam" id="TIGR00407">
    <property type="entry name" value="proA"/>
    <property type="match status" value="1"/>
</dbReference>
<dbReference type="InterPro" id="IPR016163">
    <property type="entry name" value="Ald_DH_C"/>
</dbReference>
<evidence type="ECO:0000256" key="5">
    <source>
        <dbReference type="ARBA" id="ARBA00023002"/>
    </source>
</evidence>
<organism evidence="9 10">
    <name type="scientific">Candidatus Falkowbacteria bacterium RIFOXYA2_FULL_47_19</name>
    <dbReference type="NCBI Taxonomy" id="1797994"/>
    <lineage>
        <taxon>Bacteria</taxon>
        <taxon>Candidatus Falkowiibacteriota</taxon>
    </lineage>
</organism>
<protein>
    <recommendedName>
        <fullName evidence="7">Gamma-glutamyl phosphate reductase</fullName>
        <shortName evidence="7">GPR</shortName>
        <ecNumber evidence="7">1.2.1.41</ecNumber>
    </recommendedName>
    <alternativeName>
        <fullName evidence="7">Glutamate-5-semialdehyde dehydrogenase</fullName>
    </alternativeName>
    <alternativeName>
        <fullName evidence="7">Glutamyl-gamma-semialdehyde dehydrogenase</fullName>
        <shortName evidence="7">GSA dehydrogenase</shortName>
    </alternativeName>
</protein>
<evidence type="ECO:0000256" key="2">
    <source>
        <dbReference type="ARBA" id="ARBA00022605"/>
    </source>
</evidence>
<keyword evidence="7" id="KW-0963">Cytoplasm</keyword>
<dbReference type="HAMAP" id="MF_00412">
    <property type="entry name" value="ProA"/>
    <property type="match status" value="1"/>
</dbReference>
<reference evidence="9 10" key="1">
    <citation type="journal article" date="2016" name="Nat. Commun.">
        <title>Thousands of microbial genomes shed light on interconnected biogeochemical processes in an aquifer system.</title>
        <authorList>
            <person name="Anantharaman K."/>
            <person name="Brown C.T."/>
            <person name="Hug L.A."/>
            <person name="Sharon I."/>
            <person name="Castelle C.J."/>
            <person name="Probst A.J."/>
            <person name="Thomas B.C."/>
            <person name="Singh A."/>
            <person name="Wilkins M.J."/>
            <person name="Karaoz U."/>
            <person name="Brodie E.L."/>
            <person name="Williams K.H."/>
            <person name="Hubbard S.S."/>
            <person name="Banfield J.F."/>
        </authorList>
    </citation>
    <scope>NUCLEOTIDE SEQUENCE [LARGE SCALE GENOMIC DNA]</scope>
</reference>
<dbReference type="GO" id="GO:0005737">
    <property type="term" value="C:cytoplasm"/>
    <property type="evidence" value="ECO:0007669"/>
    <property type="project" value="UniProtKB-SubCell"/>
</dbReference>
<keyword evidence="4 7" id="KW-0521">NADP</keyword>
<comment type="subcellular location">
    <subcellularLocation>
        <location evidence="7">Cytoplasm</location>
    </subcellularLocation>
</comment>
<dbReference type="AlphaFoldDB" id="A0A1F5SM12"/>
<dbReference type="EC" id="1.2.1.41" evidence="7"/>
<dbReference type="InterPro" id="IPR016161">
    <property type="entry name" value="Ald_DH/histidinol_DH"/>
</dbReference>
<name>A0A1F5SM12_9BACT</name>
<dbReference type="InterPro" id="IPR016162">
    <property type="entry name" value="Ald_DH_N"/>
</dbReference>
<dbReference type="Gene3D" id="3.40.605.10">
    <property type="entry name" value="Aldehyde Dehydrogenase, Chain A, domain 1"/>
    <property type="match status" value="1"/>
</dbReference>
<dbReference type="GO" id="GO:0055129">
    <property type="term" value="P:L-proline biosynthetic process"/>
    <property type="evidence" value="ECO:0007669"/>
    <property type="project" value="UniProtKB-UniRule"/>
</dbReference>
<dbReference type="CDD" id="cd07079">
    <property type="entry name" value="ALDH_F18-19_ProA-GPR"/>
    <property type="match status" value="1"/>
</dbReference>
<feature type="domain" description="Aldehyde dehydrogenase" evidence="8">
    <location>
        <begin position="5"/>
        <end position="244"/>
    </location>
</feature>
<comment type="function">
    <text evidence="7">Catalyzes the NADPH-dependent reduction of L-glutamate 5-phosphate into L-glutamate 5-semialdehyde and phosphate. The product spontaneously undergoes cyclization to form 1-pyrroline-5-carboxylate.</text>
</comment>
<keyword evidence="2 7" id="KW-0028">Amino-acid biosynthesis</keyword>
<dbReference type="PANTHER" id="PTHR11063">
    <property type="entry name" value="GLUTAMATE SEMIALDEHYDE DEHYDROGENASE"/>
    <property type="match status" value="1"/>
</dbReference>
<comment type="similarity">
    <text evidence="7">Belongs to the gamma-glutamyl phosphate reductase family.</text>
</comment>
<evidence type="ECO:0000256" key="1">
    <source>
        <dbReference type="ARBA" id="ARBA00004985"/>
    </source>
</evidence>
<dbReference type="EMBL" id="MFGB01000006">
    <property type="protein sequence ID" value="OGF27704.1"/>
    <property type="molecule type" value="Genomic_DNA"/>
</dbReference>
<comment type="pathway">
    <text evidence="1 7">Amino-acid biosynthesis; L-proline biosynthesis; L-glutamate 5-semialdehyde from L-glutamate: step 2/2.</text>
</comment>
<keyword evidence="3 7" id="KW-0641">Proline biosynthesis</keyword>
<dbReference type="UniPathway" id="UPA00098">
    <property type="reaction ID" value="UER00360"/>
</dbReference>
<comment type="caution">
    <text evidence="9">The sequence shown here is derived from an EMBL/GenBank/DDBJ whole genome shotgun (WGS) entry which is preliminary data.</text>
</comment>
<sequence>MRTKKKNDTLGVLARLLRDNKENIMNANRRDILSCRSAGASMLDRLKTDESKISGMIASLKLLKKMPDPENRTIYSYKHRNGLKIENRTVPFGTILIIYESRPDVTIEAAATAFKAGNKVILRGGTESRKTNIVLTKLWRRALAACGLSADYVSYLDLDRKKIKEFIKNSREPDLIIPRGGKGLIDFVKKNTDIPVIASGRGNNFLYLDKKSDLAMAAKIIINGKSRISVCNALDKVLINRDLPDLKNSLFKLTEALLSAGIAVYGDRPVCRLDKKIKEIRDDSAFAEEFLSAKIFISLVKDIDTAIDLINEYSGGHSAAIITADAKKALKFQNEVDCAAVYHNASTRFTDGGEFGSGAEIAISTQKLHFRGPIGPNELVTNKWFINGRGQIRK</sequence>
<dbReference type="SUPFAM" id="SSF53720">
    <property type="entry name" value="ALDH-like"/>
    <property type="match status" value="1"/>
</dbReference>
<dbReference type="PIRSF" id="PIRSF000151">
    <property type="entry name" value="GPR"/>
    <property type="match status" value="1"/>
</dbReference>
<accession>A0A1F5SM12</accession>
<evidence type="ECO:0000256" key="3">
    <source>
        <dbReference type="ARBA" id="ARBA00022650"/>
    </source>
</evidence>
<evidence type="ECO:0000313" key="9">
    <source>
        <dbReference type="EMBL" id="OGF27704.1"/>
    </source>
</evidence>
<evidence type="ECO:0000256" key="4">
    <source>
        <dbReference type="ARBA" id="ARBA00022857"/>
    </source>
</evidence>
<dbReference type="GO" id="GO:0050661">
    <property type="term" value="F:NADP binding"/>
    <property type="evidence" value="ECO:0007669"/>
    <property type="project" value="InterPro"/>
</dbReference>
<dbReference type="Gene3D" id="3.40.309.10">
    <property type="entry name" value="Aldehyde Dehydrogenase, Chain A, domain 2"/>
    <property type="match status" value="1"/>
</dbReference>
<dbReference type="InterPro" id="IPR012134">
    <property type="entry name" value="Glu-5-SA_DH"/>
</dbReference>
<feature type="domain" description="Aldehyde dehydrogenase" evidence="8">
    <location>
        <begin position="284"/>
        <end position="356"/>
    </location>
</feature>
<dbReference type="PANTHER" id="PTHR11063:SF8">
    <property type="entry name" value="DELTA-1-PYRROLINE-5-CARBOXYLATE SYNTHASE"/>
    <property type="match status" value="1"/>
</dbReference>
<evidence type="ECO:0000259" key="8">
    <source>
        <dbReference type="Pfam" id="PF00171"/>
    </source>
</evidence>
<gene>
    <name evidence="7" type="primary">proA</name>
    <name evidence="9" type="ORF">A2227_03965</name>
</gene>
<evidence type="ECO:0000313" key="10">
    <source>
        <dbReference type="Proteomes" id="UP000178367"/>
    </source>
</evidence>